<reference evidence="15" key="1">
    <citation type="submission" date="2019-07" db="EMBL/GenBank/DDBJ databases">
        <title>Hyphodiscus hymeniophilus genome sequencing and assembly.</title>
        <authorList>
            <person name="Kramer G."/>
            <person name="Nodwell J."/>
        </authorList>
    </citation>
    <scope>NUCLEOTIDE SEQUENCE</scope>
    <source>
        <strain evidence="15">ATCC 34498</strain>
    </source>
</reference>
<dbReference type="SUPFAM" id="SSF51445">
    <property type="entry name" value="(Trans)glycosidases"/>
    <property type="match status" value="1"/>
</dbReference>
<evidence type="ECO:0000256" key="5">
    <source>
        <dbReference type="ARBA" id="ARBA00022801"/>
    </source>
</evidence>
<evidence type="ECO:0000259" key="14">
    <source>
        <dbReference type="Pfam" id="PF00150"/>
    </source>
</evidence>
<keyword evidence="6" id="KW-0136">Cellulose degradation</keyword>
<dbReference type="InterPro" id="IPR001547">
    <property type="entry name" value="Glyco_hydro_5"/>
</dbReference>
<keyword evidence="5 13" id="KW-0378">Hydrolase</keyword>
<organism evidence="15 16">
    <name type="scientific">Hyphodiscus hymeniophilus</name>
    <dbReference type="NCBI Taxonomy" id="353542"/>
    <lineage>
        <taxon>Eukaryota</taxon>
        <taxon>Fungi</taxon>
        <taxon>Dikarya</taxon>
        <taxon>Ascomycota</taxon>
        <taxon>Pezizomycotina</taxon>
        <taxon>Leotiomycetes</taxon>
        <taxon>Helotiales</taxon>
        <taxon>Hyphodiscaceae</taxon>
        <taxon>Hyphodiscus</taxon>
    </lineage>
</organism>
<evidence type="ECO:0000256" key="11">
    <source>
        <dbReference type="ARBA" id="ARBA00059691"/>
    </source>
</evidence>
<dbReference type="Proteomes" id="UP000785200">
    <property type="component" value="Unassembled WGS sequence"/>
</dbReference>
<evidence type="ECO:0000256" key="1">
    <source>
        <dbReference type="ARBA" id="ARBA00000966"/>
    </source>
</evidence>
<dbReference type="GO" id="GO:0008810">
    <property type="term" value="F:cellulase activity"/>
    <property type="evidence" value="ECO:0007669"/>
    <property type="project" value="UniProtKB-EC"/>
</dbReference>
<evidence type="ECO:0000256" key="8">
    <source>
        <dbReference type="ARBA" id="ARBA00023283"/>
    </source>
</evidence>
<dbReference type="FunFam" id="3.20.20.80:FF:000124">
    <property type="entry name" value="Exported cellulase"/>
    <property type="match status" value="1"/>
</dbReference>
<keyword evidence="7" id="KW-0119">Carbohydrate metabolism</keyword>
<dbReference type="PROSITE" id="PS00659">
    <property type="entry name" value="GLYCOSYL_HYDROL_F5"/>
    <property type="match status" value="1"/>
</dbReference>
<dbReference type="PANTHER" id="PTHR34142">
    <property type="entry name" value="ENDO-BETA-1,4-GLUCANASE A"/>
    <property type="match status" value="1"/>
</dbReference>
<evidence type="ECO:0000256" key="10">
    <source>
        <dbReference type="ARBA" id="ARBA00023326"/>
    </source>
</evidence>
<feature type="domain" description="Glycoside hydrolase family 5" evidence="14">
    <location>
        <begin position="37"/>
        <end position="291"/>
    </location>
</feature>
<dbReference type="EC" id="3.2.1.4" evidence="3"/>
<evidence type="ECO:0000256" key="2">
    <source>
        <dbReference type="ARBA" id="ARBA00005641"/>
    </source>
</evidence>
<keyword evidence="16" id="KW-1185">Reference proteome</keyword>
<dbReference type="GO" id="GO:0030245">
    <property type="term" value="P:cellulose catabolic process"/>
    <property type="evidence" value="ECO:0007669"/>
    <property type="project" value="UniProtKB-KW"/>
</dbReference>
<keyword evidence="8" id="KW-0873">Pyrrolidone carboxylic acid</keyword>
<dbReference type="Gene3D" id="3.20.20.80">
    <property type="entry name" value="Glycosidases"/>
    <property type="match status" value="1"/>
</dbReference>
<evidence type="ECO:0000256" key="9">
    <source>
        <dbReference type="ARBA" id="ARBA00023295"/>
    </source>
</evidence>
<evidence type="ECO:0000256" key="4">
    <source>
        <dbReference type="ARBA" id="ARBA00022729"/>
    </source>
</evidence>
<comment type="catalytic activity">
    <reaction evidence="1">
        <text>Endohydrolysis of (1-&gt;4)-beta-D-glucosidic linkages in cellulose, lichenin and cereal beta-D-glucans.</text>
        <dbReference type="EC" id="3.2.1.4"/>
    </reaction>
</comment>
<comment type="caution">
    <text evidence="15">The sequence shown here is derived from an EMBL/GenBank/DDBJ whole genome shotgun (WGS) entry which is preliminary data.</text>
</comment>
<evidence type="ECO:0000256" key="13">
    <source>
        <dbReference type="RuleBase" id="RU361153"/>
    </source>
</evidence>
<evidence type="ECO:0000256" key="12">
    <source>
        <dbReference type="ARBA" id="ARBA00074271"/>
    </source>
</evidence>
<keyword evidence="4" id="KW-0732">Signal</keyword>
<proteinExistence type="inferred from homology"/>
<dbReference type="Pfam" id="PF00150">
    <property type="entry name" value="Cellulase"/>
    <property type="match status" value="1"/>
</dbReference>
<dbReference type="OrthoDB" id="5823761at2759"/>
<sequence length="320" mass="33592">MLNCFPAGVNIAGFDFGCTTDGSDNLSEVKPPLSALGGPDGAGQMSHFVTKDNLNIFRLPVGWQYLVNNVLGGTLDATNSGKYDQLVQACLNTGASCIVDIHNYARWNGAIIGQGGPTNAQFANLWTQLAAKYKSQSKIIFGVMNEPHDLDVPTWATTVQAAVTAIRQAGATSQMILLPGTGYTSAGTFVSSGSAAALAAVKNLDGSTTNLIFDVHKYLDSDNSGTHSECVTNNIDGAFAPLATWLRSEGRQALNTETGGGNVASCESYLCQQIAYLNANSDVYLGYIGWSAGSFDSTYVLTETPNGSQDTALVSACIAR</sequence>
<comment type="function">
    <text evidence="11">Endoglucanase (EG) that cleaves the internal beta-1,4-glucosidic bonds in cellulose. The degradation of cellulose involves an interplay between different cellulolytic enzymes. Hydrolysis starts with EGs, which cut internal glycosidic linkages to reduce the polymerization degree of the substrate and creates new chain ends for exocellobiohydrolases (CBHs). The CBH release the disaccharide cellobiose from the non-reducing end of the cellulose polymer chain. Finally, beta-1,4-glucosidases hydrolyze the cellobiose and other short cello-oligosaccharides into glucose units.</text>
</comment>
<name>A0A9P6VEC4_9HELO</name>
<evidence type="ECO:0000256" key="7">
    <source>
        <dbReference type="ARBA" id="ARBA00023277"/>
    </source>
</evidence>
<evidence type="ECO:0000313" key="15">
    <source>
        <dbReference type="EMBL" id="KAG0646299.1"/>
    </source>
</evidence>
<evidence type="ECO:0000256" key="6">
    <source>
        <dbReference type="ARBA" id="ARBA00023001"/>
    </source>
</evidence>
<dbReference type="AlphaFoldDB" id="A0A9P6VEC4"/>
<keyword evidence="9 13" id="KW-0326">Glycosidase</keyword>
<comment type="similarity">
    <text evidence="2 13">Belongs to the glycosyl hydrolase 5 (cellulase A) family.</text>
</comment>
<protein>
    <recommendedName>
        <fullName evidence="12">Endoglucanase EG-II</fullName>
        <ecNumber evidence="3">3.2.1.4</ecNumber>
    </recommendedName>
</protein>
<evidence type="ECO:0000256" key="3">
    <source>
        <dbReference type="ARBA" id="ARBA00012601"/>
    </source>
</evidence>
<dbReference type="EMBL" id="VNKQ01000016">
    <property type="protein sequence ID" value="KAG0646299.1"/>
    <property type="molecule type" value="Genomic_DNA"/>
</dbReference>
<keyword evidence="10" id="KW-0624">Polysaccharide degradation</keyword>
<evidence type="ECO:0000313" key="16">
    <source>
        <dbReference type="Proteomes" id="UP000785200"/>
    </source>
</evidence>
<gene>
    <name evidence="15" type="ORF">D0Z07_8308</name>
</gene>
<dbReference type="InterPro" id="IPR017853">
    <property type="entry name" value="GH"/>
</dbReference>
<dbReference type="PANTHER" id="PTHR34142:SF5">
    <property type="entry name" value="CBM1 DOMAIN-CONTAINING PROTEIN"/>
    <property type="match status" value="1"/>
</dbReference>
<accession>A0A9P6VEC4</accession>
<dbReference type="InterPro" id="IPR018087">
    <property type="entry name" value="Glyco_hydro_5_CS"/>
</dbReference>